<organism evidence="3 4">
    <name type="scientific">Actinoplanes derwentensis</name>
    <dbReference type="NCBI Taxonomy" id="113562"/>
    <lineage>
        <taxon>Bacteria</taxon>
        <taxon>Bacillati</taxon>
        <taxon>Actinomycetota</taxon>
        <taxon>Actinomycetes</taxon>
        <taxon>Micromonosporales</taxon>
        <taxon>Micromonosporaceae</taxon>
        <taxon>Actinoplanes</taxon>
    </lineage>
</organism>
<keyword evidence="2" id="KW-0472">Membrane</keyword>
<proteinExistence type="predicted"/>
<feature type="compositionally biased region" description="Low complexity" evidence="1">
    <location>
        <begin position="317"/>
        <end position="335"/>
    </location>
</feature>
<dbReference type="SUPFAM" id="SSF48452">
    <property type="entry name" value="TPR-like"/>
    <property type="match status" value="1"/>
</dbReference>
<reference evidence="3 4" key="1">
    <citation type="submission" date="2016-10" db="EMBL/GenBank/DDBJ databases">
        <authorList>
            <person name="de Groot N.N."/>
        </authorList>
    </citation>
    <scope>NUCLEOTIDE SEQUENCE [LARGE SCALE GENOMIC DNA]</scope>
    <source>
        <strain evidence="3 4">DSM 43941</strain>
    </source>
</reference>
<sequence>MTSTRQRPRWPRPFQCPVPRTRVGIAPRNEALGTLSMALAAAQGHAAAGRPADAVDLLHPHLHDRTFTRTAPDAVLIEACTLYAALAVDSDRLPAAEYAYRASRNLHPDPGHPRRLDAATAYATVLHETGRLTTAIGVYQHLLGVFRGLEQPADIIAVAMNLGRCLHAVGRCPEALHHVGTAWRLWQHTDLTNTEFGIQLLDTYLKQLSACRQHRDLQTLVHHLQRQAVWRALLTADPDLTRHRIFISAHQNTVCTYQPQPPDPVAGHSEHHNHLGRLHHPDTDPATAPTRTTNLQGPTEWAYNHQNGEHPLADTHAASPGSALAAPPTEPLLPTSHPDDADQNGSAYYGDARREPSLVGHPTIDVATAISRALATPQAQAMLRHDLGHPAGTATDRWMTAMVVAYVAYQRTLRVSRASPYTAAVVLPVIVATLTLALVWPR</sequence>
<dbReference type="Proteomes" id="UP000198688">
    <property type="component" value="Chromosome I"/>
</dbReference>
<feature type="compositionally biased region" description="Basic and acidic residues" evidence="1">
    <location>
        <begin position="268"/>
        <end position="283"/>
    </location>
</feature>
<dbReference type="InterPro" id="IPR011990">
    <property type="entry name" value="TPR-like_helical_dom_sf"/>
</dbReference>
<keyword evidence="4" id="KW-1185">Reference proteome</keyword>
<evidence type="ECO:0000256" key="1">
    <source>
        <dbReference type="SAM" id="MobiDB-lite"/>
    </source>
</evidence>
<feature type="compositionally biased region" description="Low complexity" evidence="1">
    <location>
        <begin position="284"/>
        <end position="293"/>
    </location>
</feature>
<dbReference type="AlphaFoldDB" id="A0A1H2CVL6"/>
<feature type="region of interest" description="Disordered" evidence="1">
    <location>
        <begin position="258"/>
        <end position="357"/>
    </location>
</feature>
<dbReference type="RefSeq" id="WP_203794485.1">
    <property type="nucleotide sequence ID" value="NZ_BOMJ01000003.1"/>
</dbReference>
<dbReference type="STRING" id="113562.SAMN04489716_7001"/>
<evidence type="ECO:0000313" key="3">
    <source>
        <dbReference type="EMBL" id="SDT74501.1"/>
    </source>
</evidence>
<keyword evidence="2" id="KW-1133">Transmembrane helix</keyword>
<name>A0A1H2CVL6_9ACTN</name>
<keyword evidence="2" id="KW-0812">Transmembrane</keyword>
<evidence type="ECO:0000313" key="4">
    <source>
        <dbReference type="Proteomes" id="UP000198688"/>
    </source>
</evidence>
<gene>
    <name evidence="3" type="ORF">SAMN04489716_7001</name>
</gene>
<dbReference type="Gene3D" id="1.25.40.10">
    <property type="entry name" value="Tetratricopeptide repeat domain"/>
    <property type="match status" value="1"/>
</dbReference>
<accession>A0A1H2CVL6</accession>
<dbReference type="EMBL" id="LT629758">
    <property type="protein sequence ID" value="SDT74501.1"/>
    <property type="molecule type" value="Genomic_DNA"/>
</dbReference>
<protein>
    <recommendedName>
        <fullName evidence="5">Tetratricopeptide repeat-containing protein</fullName>
    </recommendedName>
</protein>
<evidence type="ECO:0008006" key="5">
    <source>
        <dbReference type="Google" id="ProtNLM"/>
    </source>
</evidence>
<feature type="transmembrane region" description="Helical" evidence="2">
    <location>
        <begin position="421"/>
        <end position="440"/>
    </location>
</feature>
<evidence type="ECO:0000256" key="2">
    <source>
        <dbReference type="SAM" id="Phobius"/>
    </source>
</evidence>